<gene>
    <name evidence="2" type="ORF">PDMSB3_2324</name>
</gene>
<feature type="region of interest" description="Disordered" evidence="1">
    <location>
        <begin position="366"/>
        <end position="402"/>
    </location>
</feature>
<dbReference type="KEGG" id="pdio:PDMSB3_2324.1"/>
<dbReference type="EMBL" id="LR699554">
    <property type="protein sequence ID" value="VVD33608.1"/>
    <property type="molecule type" value="Genomic_DNA"/>
</dbReference>
<feature type="compositionally biased region" description="Polar residues" evidence="1">
    <location>
        <begin position="389"/>
        <end position="402"/>
    </location>
</feature>
<evidence type="ECO:0000313" key="2">
    <source>
        <dbReference type="EMBL" id="VVD33608.1"/>
    </source>
</evidence>
<dbReference type="AlphaFoldDB" id="A0A5Q4ZNI4"/>
<proteinExistence type="predicted"/>
<evidence type="ECO:0000313" key="3">
    <source>
        <dbReference type="Proteomes" id="UP000325811"/>
    </source>
</evidence>
<reference evidence="2 3" key="1">
    <citation type="submission" date="2019-08" db="EMBL/GenBank/DDBJ databases">
        <authorList>
            <person name="Herpell B J."/>
        </authorList>
    </citation>
    <scope>NUCLEOTIDE SEQUENCE [LARGE SCALE GENOMIC DNA]</scope>
    <source>
        <strain evidence="3">Msb3</strain>
    </source>
</reference>
<dbReference type="RefSeq" id="WP_165188737.1">
    <property type="nucleotide sequence ID" value="NZ_LR699554.1"/>
</dbReference>
<accession>A0A5Q4ZNI4</accession>
<name>A0A5Q4ZNI4_9BURK</name>
<keyword evidence="3" id="KW-1185">Reference proteome</keyword>
<sequence length="402" mass="45179">MGSDRKMKTGSIYSASDKALFEALNQPKVTRSDLRQLFMSRGIVVSHQTSREALALHFSRLMHDYNDFQLLARLFGTKARTERIASFRVISKAKMQNFETAAHAVIEQIKKEDDSATMSYQKDGTLQISVRYKTMHFDKSEFKQVVNKSAIITVETSGKDLVLRGPQNDKVDGWCRTLLSNVEAQVDGVLEIDEISLENEPLPSVRSKFFADLINAMSGFKRHDVTDVYVFKPKVKIKELDESEESDPKDVQLGVHISRASLRGEGVLQSAELQTLTQRGFYISKIIWQATRNSEIDSDLFEFEAQFSEPETCTKFSYLPRGYYGYMGPNEYAVSRTQCTLEEDRELSKLIEAAARSALPVNSQGVAKKLPSTKKRPAVSAKKPVIESSGASLEESQTALTK</sequence>
<evidence type="ECO:0000256" key="1">
    <source>
        <dbReference type="SAM" id="MobiDB-lite"/>
    </source>
</evidence>
<dbReference type="Proteomes" id="UP000325811">
    <property type="component" value="Chromosome II"/>
</dbReference>
<protein>
    <submittedName>
        <fullName evidence="2">Uncharacterized protein</fullName>
    </submittedName>
</protein>
<organism evidence="2 3">
    <name type="scientific">Paraburkholderia dioscoreae</name>
    <dbReference type="NCBI Taxonomy" id="2604047"/>
    <lineage>
        <taxon>Bacteria</taxon>
        <taxon>Pseudomonadati</taxon>
        <taxon>Pseudomonadota</taxon>
        <taxon>Betaproteobacteria</taxon>
        <taxon>Burkholderiales</taxon>
        <taxon>Burkholderiaceae</taxon>
        <taxon>Paraburkholderia</taxon>
    </lineage>
</organism>